<dbReference type="Proteomes" id="UP000024284">
    <property type="component" value="Unassembled WGS sequence"/>
</dbReference>
<proteinExistence type="predicted"/>
<dbReference type="InterPro" id="IPR036909">
    <property type="entry name" value="Cyt_c-like_dom_sf"/>
</dbReference>
<keyword evidence="3 6" id="KW-0479">Metal-binding</keyword>
<comment type="caution">
    <text evidence="9">The sequence shown here is derived from an EMBL/GenBank/DDBJ whole genome shotgun (WGS) entry which is preliminary data.</text>
</comment>
<keyword evidence="1" id="KW-0813">Transport</keyword>
<dbReference type="Gene3D" id="1.10.760.10">
    <property type="entry name" value="Cytochrome c-like domain"/>
    <property type="match status" value="1"/>
</dbReference>
<dbReference type="SUPFAM" id="SSF46626">
    <property type="entry name" value="Cytochrome c"/>
    <property type="match status" value="1"/>
</dbReference>
<keyword evidence="2 6" id="KW-0349">Heme</keyword>
<organism evidence="9 10">
    <name type="scientific">Sphingobium herbicidovorans (strain ATCC 700291 / DSM 11019 / CCUG 56400 / KCTC 2939 / LMG 18315 / NBRC 16415 / MH)</name>
    <name type="common">Sphingomonas herbicidovorans</name>
    <dbReference type="NCBI Taxonomy" id="1219045"/>
    <lineage>
        <taxon>Bacteria</taxon>
        <taxon>Pseudomonadati</taxon>
        <taxon>Pseudomonadota</taxon>
        <taxon>Alphaproteobacteria</taxon>
        <taxon>Sphingomonadales</taxon>
        <taxon>Sphingomonadaceae</taxon>
        <taxon>Sphingobium</taxon>
    </lineage>
</organism>
<dbReference type="GO" id="GO:0009055">
    <property type="term" value="F:electron transfer activity"/>
    <property type="evidence" value="ECO:0007669"/>
    <property type="project" value="InterPro"/>
</dbReference>
<sequence length="122" mass="12928">MRSLFLLSLVSMALVPFEAHAAGNPNKGEKVFARCQVCHSVDPAKKSSVGPNLAGVVGRKAASTVFNYSPAMKAAGFAWTTEKLDAFLARPAALVKGNRMAFGGMPNAQDRADLIAYLSTKK</sequence>
<gene>
    <name evidence="9" type="ORF">BV98_002165</name>
</gene>
<evidence type="ECO:0000313" key="10">
    <source>
        <dbReference type="Proteomes" id="UP000024284"/>
    </source>
</evidence>
<evidence type="ECO:0000256" key="1">
    <source>
        <dbReference type="ARBA" id="ARBA00022448"/>
    </source>
</evidence>
<feature type="domain" description="Cytochrome c" evidence="8">
    <location>
        <begin position="23"/>
        <end position="122"/>
    </location>
</feature>
<dbReference type="PROSITE" id="PS51007">
    <property type="entry name" value="CYTC"/>
    <property type="match status" value="1"/>
</dbReference>
<evidence type="ECO:0000256" key="2">
    <source>
        <dbReference type="ARBA" id="ARBA00022617"/>
    </source>
</evidence>
<dbReference type="InterPro" id="IPR009056">
    <property type="entry name" value="Cyt_c-like_dom"/>
</dbReference>
<accession>A0A086P9C5</accession>
<dbReference type="AlphaFoldDB" id="A0A086P9C5"/>
<evidence type="ECO:0000256" key="6">
    <source>
        <dbReference type="PROSITE-ProRule" id="PRU00433"/>
    </source>
</evidence>
<evidence type="ECO:0000256" key="5">
    <source>
        <dbReference type="ARBA" id="ARBA00023004"/>
    </source>
</evidence>
<evidence type="ECO:0000256" key="7">
    <source>
        <dbReference type="SAM" id="SignalP"/>
    </source>
</evidence>
<dbReference type="RefSeq" id="WP_051908246.1">
    <property type="nucleotide sequence ID" value="NZ_BCZD01000030.1"/>
</dbReference>
<dbReference type="Pfam" id="PF00034">
    <property type="entry name" value="Cytochrom_C"/>
    <property type="match status" value="1"/>
</dbReference>
<name>A0A086P9C5_SPHHM</name>
<dbReference type="EMBL" id="JFZA02000017">
    <property type="protein sequence ID" value="KFG89993.1"/>
    <property type="molecule type" value="Genomic_DNA"/>
</dbReference>
<keyword evidence="10" id="KW-1185">Reference proteome</keyword>
<dbReference type="OrthoDB" id="9805828at2"/>
<keyword evidence="7" id="KW-0732">Signal</keyword>
<feature type="signal peptide" evidence="7">
    <location>
        <begin position="1"/>
        <end position="21"/>
    </location>
</feature>
<evidence type="ECO:0000256" key="4">
    <source>
        <dbReference type="ARBA" id="ARBA00022982"/>
    </source>
</evidence>
<evidence type="ECO:0000256" key="3">
    <source>
        <dbReference type="ARBA" id="ARBA00022723"/>
    </source>
</evidence>
<dbReference type="PRINTS" id="PR00604">
    <property type="entry name" value="CYTCHRMECIAB"/>
</dbReference>
<evidence type="ECO:0000313" key="9">
    <source>
        <dbReference type="EMBL" id="KFG89993.1"/>
    </source>
</evidence>
<evidence type="ECO:0000259" key="8">
    <source>
        <dbReference type="PROSITE" id="PS51007"/>
    </source>
</evidence>
<dbReference type="STRING" id="76947.GCA_002080435_01079"/>
<dbReference type="GO" id="GO:0046872">
    <property type="term" value="F:metal ion binding"/>
    <property type="evidence" value="ECO:0007669"/>
    <property type="project" value="UniProtKB-KW"/>
</dbReference>
<dbReference type="GO" id="GO:0020037">
    <property type="term" value="F:heme binding"/>
    <property type="evidence" value="ECO:0007669"/>
    <property type="project" value="InterPro"/>
</dbReference>
<protein>
    <submittedName>
        <fullName evidence="9">Cytochrome c, class I</fullName>
    </submittedName>
</protein>
<keyword evidence="4" id="KW-0249">Electron transport</keyword>
<dbReference type="PATRIC" id="fig|1219045.3.peg.2206"/>
<dbReference type="PANTHER" id="PTHR11961">
    <property type="entry name" value="CYTOCHROME C"/>
    <property type="match status" value="1"/>
</dbReference>
<dbReference type="eggNOG" id="COG3474">
    <property type="taxonomic scope" value="Bacteria"/>
</dbReference>
<feature type="chain" id="PRO_5001813049" evidence="7">
    <location>
        <begin position="22"/>
        <end position="122"/>
    </location>
</feature>
<keyword evidence="5 6" id="KW-0408">Iron</keyword>
<reference evidence="9" key="1">
    <citation type="submission" date="2014-08" db="EMBL/GenBank/DDBJ databases">
        <title>Draft genome sequences of Sphingobium herbicidovorans.</title>
        <authorList>
            <person name="Gan H.M."/>
            <person name="Gan H.Y."/>
            <person name="Savka M.A."/>
        </authorList>
    </citation>
    <scope>NUCLEOTIDE SEQUENCE [LARGE SCALE GENOMIC DNA]</scope>
    <source>
        <strain evidence="9">NBRC 16415</strain>
    </source>
</reference>
<dbReference type="InterPro" id="IPR002327">
    <property type="entry name" value="Cyt_c_1A/1B"/>
</dbReference>